<name>A0A842IBW3_9RHOB</name>
<dbReference type="Pfam" id="PF02082">
    <property type="entry name" value="Rrf2"/>
    <property type="match status" value="1"/>
</dbReference>
<gene>
    <name evidence="2" type="ORF">H7F16_15065</name>
</gene>
<evidence type="ECO:0000256" key="1">
    <source>
        <dbReference type="ARBA" id="ARBA00023125"/>
    </source>
</evidence>
<dbReference type="InterPro" id="IPR030489">
    <property type="entry name" value="TR_Rrf2-type_CS"/>
</dbReference>
<dbReference type="PANTHER" id="PTHR33221:SF5">
    <property type="entry name" value="HTH-TYPE TRANSCRIPTIONAL REGULATOR ISCR"/>
    <property type="match status" value="1"/>
</dbReference>
<evidence type="ECO:0000313" key="3">
    <source>
        <dbReference type="Proteomes" id="UP000555411"/>
    </source>
</evidence>
<dbReference type="SUPFAM" id="SSF46785">
    <property type="entry name" value="Winged helix' DNA-binding domain"/>
    <property type="match status" value="1"/>
</dbReference>
<dbReference type="AlphaFoldDB" id="A0A842IBW3"/>
<protein>
    <submittedName>
        <fullName evidence="2">Rrf2 family transcriptional regulator</fullName>
    </submittedName>
</protein>
<dbReference type="GO" id="GO:0003700">
    <property type="term" value="F:DNA-binding transcription factor activity"/>
    <property type="evidence" value="ECO:0007669"/>
    <property type="project" value="TreeGrafter"/>
</dbReference>
<dbReference type="NCBIfam" id="TIGR00738">
    <property type="entry name" value="rrf2_super"/>
    <property type="match status" value="1"/>
</dbReference>
<dbReference type="EMBL" id="JACLQD010000004">
    <property type="protein sequence ID" value="MBC2836837.1"/>
    <property type="molecule type" value="Genomic_DNA"/>
</dbReference>
<dbReference type="PROSITE" id="PS01332">
    <property type="entry name" value="HTH_RRF2_1"/>
    <property type="match status" value="1"/>
</dbReference>
<dbReference type="GO" id="GO:0005829">
    <property type="term" value="C:cytosol"/>
    <property type="evidence" value="ECO:0007669"/>
    <property type="project" value="TreeGrafter"/>
</dbReference>
<proteinExistence type="predicted"/>
<dbReference type="GO" id="GO:0003677">
    <property type="term" value="F:DNA binding"/>
    <property type="evidence" value="ECO:0007669"/>
    <property type="project" value="UniProtKB-KW"/>
</dbReference>
<dbReference type="InterPro" id="IPR036390">
    <property type="entry name" value="WH_DNA-bd_sf"/>
</dbReference>
<dbReference type="InterPro" id="IPR036388">
    <property type="entry name" value="WH-like_DNA-bd_sf"/>
</dbReference>
<dbReference type="Proteomes" id="UP000555411">
    <property type="component" value="Unassembled WGS sequence"/>
</dbReference>
<sequence length="146" mass="15029">MLSMKGKYALKALCELARLAPGQIAASSDISARNGISKKFLDTILGDLRAAGIVATRKGRSGGYFLARPADLVSVGEVLRLIDGPLAPIACASRTAYAPCTDCGDPAACAVRATMLEVRDAIARVLDGKTLRDIALIGPAALMAAG</sequence>
<keyword evidence="1" id="KW-0238">DNA-binding</keyword>
<reference evidence="2 3" key="1">
    <citation type="journal article" date="2017" name="Int. J. Syst. Evol. Microbiol.">
        <title>Gemmobacter straminiformis sp. nov., isolated from an artificial fountain.</title>
        <authorList>
            <person name="Kang J.Y."/>
            <person name="Kim M.J."/>
            <person name="Chun J."/>
            <person name="Son K.P."/>
            <person name="Jahng K.Y."/>
        </authorList>
    </citation>
    <scope>NUCLEOTIDE SEQUENCE [LARGE SCALE GENOMIC DNA]</scope>
    <source>
        <strain evidence="2 3">CAM-8</strain>
    </source>
</reference>
<dbReference type="RefSeq" id="WP_185798442.1">
    <property type="nucleotide sequence ID" value="NZ_JACLQD010000004.1"/>
</dbReference>
<dbReference type="InterPro" id="IPR000944">
    <property type="entry name" value="Tscrpt_reg_Rrf2"/>
</dbReference>
<evidence type="ECO:0000313" key="2">
    <source>
        <dbReference type="EMBL" id="MBC2836837.1"/>
    </source>
</evidence>
<keyword evidence="3" id="KW-1185">Reference proteome</keyword>
<organism evidence="2 3">
    <name type="scientific">Paragemmobacter straminiformis</name>
    <dbReference type="NCBI Taxonomy" id="2045119"/>
    <lineage>
        <taxon>Bacteria</taxon>
        <taxon>Pseudomonadati</taxon>
        <taxon>Pseudomonadota</taxon>
        <taxon>Alphaproteobacteria</taxon>
        <taxon>Rhodobacterales</taxon>
        <taxon>Paracoccaceae</taxon>
        <taxon>Paragemmobacter</taxon>
    </lineage>
</organism>
<dbReference type="PROSITE" id="PS51197">
    <property type="entry name" value="HTH_RRF2_2"/>
    <property type="match status" value="1"/>
</dbReference>
<accession>A0A842IBW3</accession>
<comment type="caution">
    <text evidence="2">The sequence shown here is derived from an EMBL/GenBank/DDBJ whole genome shotgun (WGS) entry which is preliminary data.</text>
</comment>
<dbReference type="Gene3D" id="1.10.10.10">
    <property type="entry name" value="Winged helix-like DNA-binding domain superfamily/Winged helix DNA-binding domain"/>
    <property type="match status" value="1"/>
</dbReference>
<dbReference type="PANTHER" id="PTHR33221">
    <property type="entry name" value="WINGED HELIX-TURN-HELIX TRANSCRIPTIONAL REGULATOR, RRF2 FAMILY"/>
    <property type="match status" value="1"/>
</dbReference>